<name>A0ACC0AD59_CATRO</name>
<sequence length="99" mass="11188">MGYIPGLSAYMRPSPKKIKCYLCPWIFEARPSGTTSNLSANEDAMEVDATTDTGANGQELFQTVWIDGNIRPEARDFKEPVSGNFAFREVISKFWFLEE</sequence>
<evidence type="ECO:0000313" key="1">
    <source>
        <dbReference type="EMBL" id="KAI5658873.1"/>
    </source>
</evidence>
<keyword evidence="2" id="KW-1185">Reference proteome</keyword>
<evidence type="ECO:0000313" key="2">
    <source>
        <dbReference type="Proteomes" id="UP001060085"/>
    </source>
</evidence>
<dbReference type="Proteomes" id="UP001060085">
    <property type="component" value="Linkage Group LG06"/>
</dbReference>
<dbReference type="EMBL" id="CM044706">
    <property type="protein sequence ID" value="KAI5658873.1"/>
    <property type="molecule type" value="Genomic_DNA"/>
</dbReference>
<protein>
    <submittedName>
        <fullName evidence="1">Uncharacterized protein</fullName>
    </submittedName>
</protein>
<comment type="caution">
    <text evidence="1">The sequence shown here is derived from an EMBL/GenBank/DDBJ whole genome shotgun (WGS) entry which is preliminary data.</text>
</comment>
<proteinExistence type="predicted"/>
<accession>A0ACC0AD59</accession>
<reference evidence="2" key="1">
    <citation type="journal article" date="2023" name="Nat. Plants">
        <title>Single-cell RNA sequencing provides a high-resolution roadmap for understanding the multicellular compartmentation of specialized metabolism.</title>
        <authorList>
            <person name="Sun S."/>
            <person name="Shen X."/>
            <person name="Li Y."/>
            <person name="Li Y."/>
            <person name="Wang S."/>
            <person name="Li R."/>
            <person name="Zhang H."/>
            <person name="Shen G."/>
            <person name="Guo B."/>
            <person name="Wei J."/>
            <person name="Xu J."/>
            <person name="St-Pierre B."/>
            <person name="Chen S."/>
            <person name="Sun C."/>
        </authorList>
    </citation>
    <scope>NUCLEOTIDE SEQUENCE [LARGE SCALE GENOMIC DNA]</scope>
</reference>
<organism evidence="1 2">
    <name type="scientific">Catharanthus roseus</name>
    <name type="common">Madagascar periwinkle</name>
    <name type="synonym">Vinca rosea</name>
    <dbReference type="NCBI Taxonomy" id="4058"/>
    <lineage>
        <taxon>Eukaryota</taxon>
        <taxon>Viridiplantae</taxon>
        <taxon>Streptophyta</taxon>
        <taxon>Embryophyta</taxon>
        <taxon>Tracheophyta</taxon>
        <taxon>Spermatophyta</taxon>
        <taxon>Magnoliopsida</taxon>
        <taxon>eudicotyledons</taxon>
        <taxon>Gunneridae</taxon>
        <taxon>Pentapetalae</taxon>
        <taxon>asterids</taxon>
        <taxon>lamiids</taxon>
        <taxon>Gentianales</taxon>
        <taxon>Apocynaceae</taxon>
        <taxon>Rauvolfioideae</taxon>
        <taxon>Vinceae</taxon>
        <taxon>Catharanthinae</taxon>
        <taxon>Catharanthus</taxon>
    </lineage>
</organism>
<gene>
    <name evidence="1" type="ORF">M9H77_27666</name>
</gene>